<gene>
    <name evidence="1" type="ordered locus">Varpa_2023</name>
</gene>
<dbReference type="EMBL" id="CP002417">
    <property type="protein sequence ID" value="ADU36231.1"/>
    <property type="molecule type" value="Genomic_DNA"/>
</dbReference>
<sequence length="336" mass="35841">MPIVTVPDPITGGAGAAVTTTQVINAMWDNSQTRTNESNARIAAGLGDIGPAPIIGVPVLDKSYVPPLRPQLQDPNIMNGEAMYNTQLQKLVNLIGQGIADFFQNYFPLGPYDEAVEWLRKAIVDSGTGINAGVEQQLWQRGKARVLEESMEAEDNLTAGWAARGYPLPPGALVHGLQRIQLDRSRKLAEISRDIAIKSFDTEVENVRFAVQQTLDLRSKAMSAMADYIRTLMMGPQTAMQLATGLAGLELDVNRSMVALYSAEVQALQPRVQLAIEDARLQAGTNEANQRAIVVTAQSKADLAKAAATMLASQASAGINAVNASSSISGGDSSPV</sequence>
<dbReference type="STRING" id="595537.Varpa_2023"/>
<dbReference type="eggNOG" id="ENOG50307UQ">
    <property type="taxonomic scope" value="Bacteria"/>
</dbReference>
<reference evidence="2" key="1">
    <citation type="submission" date="2010-12" db="EMBL/GenBank/DDBJ databases">
        <title>Complete sequence of Variovorax paradoxus EPS.</title>
        <authorList>
            <consortium name="US DOE Joint Genome Institute"/>
            <person name="Lucas S."/>
            <person name="Copeland A."/>
            <person name="Lapidus A."/>
            <person name="Cheng J.-F."/>
            <person name="Goodwin L."/>
            <person name="Pitluck S."/>
            <person name="Teshima H."/>
            <person name="Detter J.C."/>
            <person name="Han C."/>
            <person name="Tapia R."/>
            <person name="Land M."/>
            <person name="Hauser L."/>
            <person name="Kyrpides N."/>
            <person name="Ivanova N."/>
            <person name="Ovchinnikova G."/>
            <person name="Orwin P."/>
            <person name="Han J.-I.G."/>
            <person name="Woyke T."/>
        </authorList>
    </citation>
    <scope>NUCLEOTIDE SEQUENCE [LARGE SCALE GENOMIC DNA]</scope>
    <source>
        <strain evidence="2">EPS</strain>
    </source>
</reference>
<accession>E6V9U3</accession>
<dbReference type="AlphaFoldDB" id="E6V9U3"/>
<organism evidence="1 2">
    <name type="scientific">Variovorax paradoxus (strain EPS)</name>
    <dbReference type="NCBI Taxonomy" id="595537"/>
    <lineage>
        <taxon>Bacteria</taxon>
        <taxon>Pseudomonadati</taxon>
        <taxon>Pseudomonadota</taxon>
        <taxon>Betaproteobacteria</taxon>
        <taxon>Burkholderiales</taxon>
        <taxon>Comamonadaceae</taxon>
        <taxon>Variovorax</taxon>
    </lineage>
</organism>
<dbReference type="OrthoDB" id="6663209at2"/>
<dbReference type="KEGG" id="vpe:Varpa_2023"/>
<evidence type="ECO:0000313" key="2">
    <source>
        <dbReference type="Proteomes" id="UP000008917"/>
    </source>
</evidence>
<reference evidence="1 2" key="2">
    <citation type="journal article" date="2013" name="Genome Announc.">
        <title>Genome of the Root-Associated Plant Growth-Promoting Bacterium Variovorax paradoxus Strain EPS.</title>
        <authorList>
            <person name="Han J.I."/>
            <person name="Spain J.C."/>
            <person name="Leadbetter J.R."/>
            <person name="Ovchinnikova G."/>
            <person name="Goodwin L.A."/>
            <person name="Han C.S."/>
            <person name="Woyke T."/>
            <person name="Davenport K.W."/>
            <person name="Orwin P.M."/>
        </authorList>
    </citation>
    <scope>NUCLEOTIDE SEQUENCE [LARGE SCALE GENOMIC DNA]</scope>
    <source>
        <strain evidence="1 2">EPS</strain>
    </source>
</reference>
<proteinExistence type="predicted"/>
<dbReference type="HOGENOM" id="CLU_826229_0_0_4"/>
<name>E6V9U3_VARPE</name>
<protein>
    <submittedName>
        <fullName evidence="1">Uncharacterized protein</fullName>
    </submittedName>
</protein>
<evidence type="ECO:0000313" key="1">
    <source>
        <dbReference type="EMBL" id="ADU36231.1"/>
    </source>
</evidence>
<dbReference type="RefSeq" id="WP_013540469.1">
    <property type="nucleotide sequence ID" value="NC_014931.1"/>
</dbReference>
<dbReference type="Proteomes" id="UP000008917">
    <property type="component" value="Chromosome"/>
</dbReference>